<gene>
    <name evidence="2" type="ORF">CE91St7_24240</name>
    <name evidence="6" type="ORF">DWW04_13935</name>
    <name evidence="7" type="ORF">E1J06_04285</name>
    <name evidence="5" type="ORF">F2Y51_18170</name>
    <name evidence="4" type="ORF">F2Y58_00340</name>
    <name evidence="3" type="ORF">F2Y61_03495</name>
</gene>
<reference evidence="10 11" key="2">
    <citation type="journal article" date="2019" name="Nat. Med.">
        <title>A library of human gut bacterial isolates paired with longitudinal multiomics data enables mechanistic microbiome research.</title>
        <authorList>
            <person name="Poyet M."/>
            <person name="Groussin M."/>
            <person name="Gibbons S.M."/>
            <person name="Avila-Pacheco J."/>
            <person name="Jiang X."/>
            <person name="Kearney S.M."/>
            <person name="Perrotta A.R."/>
            <person name="Berdy B."/>
            <person name="Zhao S."/>
            <person name="Lieberman T.D."/>
            <person name="Swanson P.K."/>
            <person name="Smith M."/>
            <person name="Roesemann S."/>
            <person name="Alexander J.E."/>
            <person name="Rich S.A."/>
            <person name="Livny J."/>
            <person name="Vlamakis H."/>
            <person name="Clish C."/>
            <person name="Bullock K."/>
            <person name="Deik A."/>
            <person name="Scott J."/>
            <person name="Pierce K.A."/>
            <person name="Xavier R.J."/>
            <person name="Alm E.J."/>
        </authorList>
    </citation>
    <scope>NUCLEOTIDE SEQUENCE [LARGE SCALE GENOMIC DNA]</scope>
    <source>
        <strain evidence="4 12">BIOML-A1</strain>
        <strain evidence="5 11">BIOML-A4</strain>
        <strain evidence="3 10">BIOML-A5</strain>
    </source>
</reference>
<evidence type="ECO:0000313" key="9">
    <source>
        <dbReference type="Proteomes" id="UP000294834"/>
    </source>
</evidence>
<dbReference type="Proteomes" id="UP000347681">
    <property type="component" value="Unassembled WGS sequence"/>
</dbReference>
<dbReference type="Proteomes" id="UP001055104">
    <property type="component" value="Unassembled WGS sequence"/>
</dbReference>
<evidence type="ECO:0000313" key="6">
    <source>
        <dbReference type="EMBL" id="RGV74632.1"/>
    </source>
</evidence>
<name>A0A076J4V4_9BACT</name>
<protein>
    <submittedName>
        <fullName evidence="6">N-acetyltransferase</fullName>
    </submittedName>
</protein>
<evidence type="ECO:0000313" key="10">
    <source>
        <dbReference type="Proteomes" id="UP000347681"/>
    </source>
</evidence>
<dbReference type="EMBL" id="QRZL01000014">
    <property type="protein sequence ID" value="RGV74632.1"/>
    <property type="molecule type" value="Genomic_DNA"/>
</dbReference>
<dbReference type="EMBL" id="VVYY01000001">
    <property type="protein sequence ID" value="KAA5400660.1"/>
    <property type="molecule type" value="Genomic_DNA"/>
</dbReference>
<evidence type="ECO:0000313" key="3">
    <source>
        <dbReference type="EMBL" id="KAA5386881.1"/>
    </source>
</evidence>
<sequence length="92" mass="10461">MEHTVIHDEKVDRFEVFESGQIAYLQYDEKNGVLDILHTIVPPQLEGQGIAQALTEAAVRYASVVGLKICPTCSFAKMFFTRHTQYKDMLVE</sequence>
<reference evidence="2" key="4">
    <citation type="submission" date="2022-01" db="EMBL/GenBank/DDBJ databases">
        <title>Novel bile acid biosynthetic pathways are enriched in the microbiome of centenarians.</title>
        <authorList>
            <person name="Sato Y."/>
            <person name="Atarashi K."/>
            <person name="Plichta R.D."/>
            <person name="Arai Y."/>
            <person name="Sasajima S."/>
            <person name="Kearney M.S."/>
            <person name="Suda W."/>
            <person name="Takeshita K."/>
            <person name="Sasaki T."/>
            <person name="Okamoto S."/>
            <person name="Skelly N.A."/>
            <person name="Okamura Y."/>
            <person name="Vlamakis H."/>
            <person name="Li Y."/>
            <person name="Tanoue T."/>
            <person name="Takei H."/>
            <person name="Nittono H."/>
            <person name="Narushima S."/>
            <person name="Irie J."/>
            <person name="Itoh H."/>
            <person name="Moriya K."/>
            <person name="Sugiura Y."/>
            <person name="Suematsu M."/>
            <person name="Moritoki N."/>
            <person name="Shibata S."/>
            <person name="Littman R.D."/>
            <person name="Fischbach A.M."/>
            <person name="Uwamino Y."/>
            <person name="Inoue T."/>
            <person name="Honda A."/>
            <person name="Hattori M."/>
            <person name="Murai T."/>
            <person name="Xavier J.R."/>
            <person name="Hirose N."/>
            <person name="Honda K."/>
        </authorList>
    </citation>
    <scope>NUCLEOTIDE SEQUENCE</scope>
    <source>
        <strain evidence="2">CE91-St7</strain>
    </source>
</reference>
<evidence type="ECO:0000313" key="8">
    <source>
        <dbReference type="Proteomes" id="UP000283678"/>
    </source>
</evidence>
<dbReference type="SUPFAM" id="SSF55729">
    <property type="entry name" value="Acyl-CoA N-acyltransferases (Nat)"/>
    <property type="match status" value="1"/>
</dbReference>
<dbReference type="KEGG" id="bdh:GV66_10765"/>
<dbReference type="AlphaFoldDB" id="A0A076J4V4"/>
<dbReference type="Pfam" id="PF14542">
    <property type="entry name" value="Acetyltransf_CG"/>
    <property type="match status" value="1"/>
</dbReference>
<dbReference type="Gene3D" id="3.40.630.30">
    <property type="match status" value="1"/>
</dbReference>
<dbReference type="PANTHER" id="PTHR31435:SF9">
    <property type="entry name" value="PROTEIN NATD1"/>
    <property type="match status" value="1"/>
</dbReference>
<evidence type="ECO:0000313" key="7">
    <source>
        <dbReference type="EMBL" id="TDB06684.1"/>
    </source>
</evidence>
<dbReference type="InterPro" id="IPR016181">
    <property type="entry name" value="Acyl_CoA_acyltransferase"/>
</dbReference>
<reference evidence="6 8" key="1">
    <citation type="submission" date="2018-08" db="EMBL/GenBank/DDBJ databases">
        <title>A genome reference for cultivated species of the human gut microbiota.</title>
        <authorList>
            <person name="Zou Y."/>
            <person name="Xue W."/>
            <person name="Luo G."/>
        </authorList>
    </citation>
    <scope>NUCLEOTIDE SEQUENCE [LARGE SCALE GENOMIC DNA]</scope>
    <source>
        <strain evidence="6 8">AF14-1AC</strain>
    </source>
</reference>
<proteinExistence type="predicted"/>
<evidence type="ECO:0000313" key="12">
    <source>
        <dbReference type="Proteomes" id="UP000481616"/>
    </source>
</evidence>
<dbReference type="Proteomes" id="UP000481616">
    <property type="component" value="Unassembled WGS sequence"/>
</dbReference>
<dbReference type="Proteomes" id="UP000441162">
    <property type="component" value="Unassembled WGS sequence"/>
</dbReference>
<dbReference type="eggNOG" id="COG2388">
    <property type="taxonomic scope" value="Bacteria"/>
</dbReference>
<reference evidence="7 9" key="3">
    <citation type="journal article" date="2019" name="Nat. Microbiol.">
        <title>Genomic variation and strain-specific functional adaptation in the human gut microbiome during early life.</title>
        <authorList>
            <person name="Vatanen T."/>
            <person name="Plichta D.R."/>
            <person name="Somani J."/>
            <person name="Munch P.C."/>
            <person name="Arthur T.D."/>
            <person name="Hall A.B."/>
            <person name="Rudolf S."/>
            <person name="Oakeley E.J."/>
            <person name="Ke X."/>
            <person name="Young R.A."/>
            <person name="Haiser H.J."/>
            <person name="Kolde R."/>
            <person name="Yassour M."/>
            <person name="Luopajarvi K."/>
            <person name="Siljander H."/>
            <person name="Virtanen S.M."/>
            <person name="Ilonen J."/>
            <person name="Uibo R."/>
            <person name="Tillmann V."/>
            <person name="Mokurov S."/>
            <person name="Dorshakova N."/>
            <person name="Porter J.A."/>
            <person name="McHardy A.C."/>
            <person name="Lahdesmaki H."/>
            <person name="Vlamakis H."/>
            <person name="Huttenhower C."/>
            <person name="Knip M."/>
            <person name="Xavier R.J."/>
        </authorList>
    </citation>
    <scope>NUCLEOTIDE SEQUENCE [LARGE SCALE GENOMIC DNA]</scope>
    <source>
        <strain evidence="7 9">RJX1052</strain>
    </source>
</reference>
<dbReference type="EMBL" id="SLTX01000001">
    <property type="protein sequence ID" value="TDB06684.1"/>
    <property type="molecule type" value="Genomic_DNA"/>
</dbReference>
<dbReference type="EMBL" id="VVZB01000001">
    <property type="protein sequence ID" value="KAA5386881.1"/>
    <property type="molecule type" value="Genomic_DNA"/>
</dbReference>
<keyword evidence="6" id="KW-0808">Transferase</keyword>
<dbReference type="Proteomes" id="UP000283678">
    <property type="component" value="Unassembled WGS sequence"/>
</dbReference>
<evidence type="ECO:0000313" key="11">
    <source>
        <dbReference type="Proteomes" id="UP000441162"/>
    </source>
</evidence>
<evidence type="ECO:0000313" key="2">
    <source>
        <dbReference type="EMBL" id="GKH81540.1"/>
    </source>
</evidence>
<comment type="caution">
    <text evidence="6">The sequence shown here is derived from an EMBL/GenBank/DDBJ whole genome shotgun (WGS) entry which is preliminary data.</text>
</comment>
<evidence type="ECO:0000313" key="5">
    <source>
        <dbReference type="EMBL" id="KAA5402535.1"/>
    </source>
</evidence>
<dbReference type="Proteomes" id="UP000294834">
    <property type="component" value="Unassembled WGS sequence"/>
</dbReference>
<dbReference type="InterPro" id="IPR045057">
    <property type="entry name" value="Gcn5-rel_NAT"/>
</dbReference>
<dbReference type="InterPro" id="IPR031165">
    <property type="entry name" value="GNAT_YJDJ"/>
</dbReference>
<dbReference type="RefSeq" id="WP_038605760.1">
    <property type="nucleotide sequence ID" value="NZ_BAABYF010000001.1"/>
</dbReference>
<evidence type="ECO:0000259" key="1">
    <source>
        <dbReference type="PROSITE" id="PS51729"/>
    </source>
</evidence>
<organism evidence="6 8">
    <name type="scientific">Phocaeicola dorei</name>
    <dbReference type="NCBI Taxonomy" id="357276"/>
    <lineage>
        <taxon>Bacteria</taxon>
        <taxon>Pseudomonadati</taxon>
        <taxon>Bacteroidota</taxon>
        <taxon>Bacteroidia</taxon>
        <taxon>Bacteroidales</taxon>
        <taxon>Bacteroidaceae</taxon>
        <taxon>Phocaeicola</taxon>
    </lineage>
</organism>
<dbReference type="PANTHER" id="PTHR31435">
    <property type="entry name" value="PROTEIN NATD1"/>
    <property type="match status" value="1"/>
</dbReference>
<dbReference type="EMBL" id="VVZA01000021">
    <property type="protein sequence ID" value="KAA5402535.1"/>
    <property type="molecule type" value="Genomic_DNA"/>
</dbReference>
<dbReference type="EMBL" id="BQOB01000001">
    <property type="protein sequence ID" value="GKH81540.1"/>
    <property type="molecule type" value="Genomic_DNA"/>
</dbReference>
<dbReference type="KEGG" id="bdo:EL88_03440"/>
<accession>A0A076J4V4</accession>
<feature type="domain" description="N-acetyltransferase" evidence="1">
    <location>
        <begin position="6"/>
        <end position="91"/>
    </location>
</feature>
<evidence type="ECO:0000313" key="4">
    <source>
        <dbReference type="EMBL" id="KAA5400660.1"/>
    </source>
</evidence>
<dbReference type="GO" id="GO:0016740">
    <property type="term" value="F:transferase activity"/>
    <property type="evidence" value="ECO:0007669"/>
    <property type="project" value="UniProtKB-KW"/>
</dbReference>
<dbReference type="PROSITE" id="PS51729">
    <property type="entry name" value="GNAT_YJDJ"/>
    <property type="match status" value="1"/>
</dbReference>